<dbReference type="RefSeq" id="WP_044965027.1">
    <property type="nucleotide sequence ID" value="NZ_DBFYTC010000119.1"/>
</dbReference>
<keyword evidence="2" id="KW-0378">Hydrolase</keyword>
<dbReference type="Proteomes" id="UP000094271">
    <property type="component" value="Unassembled WGS sequence"/>
</dbReference>
<evidence type="ECO:0000313" key="2">
    <source>
        <dbReference type="EMBL" id="ODR41046.1"/>
    </source>
</evidence>
<name>A0A1E3ARJ7_9FIRM</name>
<reference evidence="2 3" key="2">
    <citation type="submission" date="2016-08" db="EMBL/GenBank/DDBJ databases">
        <authorList>
            <person name="Seilhamer J.J."/>
        </authorList>
    </citation>
    <scope>NUCLEOTIDE SEQUENCE [LARGE SCALE GENOMIC DNA]</scope>
    <source>
        <strain evidence="2 3">NML150140-1</strain>
    </source>
</reference>
<dbReference type="AlphaFoldDB" id="A0A1E3ARJ7"/>
<dbReference type="OrthoDB" id="1652579at2"/>
<dbReference type="EMBL" id="MEHA01000041">
    <property type="protein sequence ID" value="ODR41046.1"/>
    <property type="molecule type" value="Genomic_DNA"/>
</dbReference>
<dbReference type="EMBL" id="MCGI01000002">
    <property type="protein sequence ID" value="ODM11339.1"/>
    <property type="molecule type" value="Genomic_DNA"/>
</dbReference>
<evidence type="ECO:0000313" key="4">
    <source>
        <dbReference type="Proteomes" id="UP000095003"/>
    </source>
</evidence>
<evidence type="ECO:0000313" key="3">
    <source>
        <dbReference type="Proteomes" id="UP000094271"/>
    </source>
</evidence>
<reference evidence="1 4" key="1">
    <citation type="submission" date="2016-07" db="EMBL/GenBank/DDBJ databases">
        <title>Characterization of isolates of Eisenbergiella tayi derived from blood cultures, using whole genome sequencing.</title>
        <authorList>
            <person name="Burdz T."/>
            <person name="Wiebe D."/>
            <person name="Huynh C."/>
            <person name="Bernard K."/>
        </authorList>
    </citation>
    <scope>NUCLEOTIDE SEQUENCE [LARGE SCALE GENOMIC DNA]</scope>
    <source>
        <strain evidence="1 4">NML 120489</strain>
    </source>
</reference>
<gene>
    <name evidence="1" type="ORF">BEH84_01948</name>
    <name evidence="2" type="ORF">BEI59_32805</name>
</gene>
<organism evidence="1 4">
    <name type="scientific">Eisenbergiella tayi</name>
    <dbReference type="NCBI Taxonomy" id="1432052"/>
    <lineage>
        <taxon>Bacteria</taxon>
        <taxon>Bacillati</taxon>
        <taxon>Bacillota</taxon>
        <taxon>Clostridia</taxon>
        <taxon>Lachnospirales</taxon>
        <taxon>Lachnospiraceae</taxon>
        <taxon>Eisenbergiella</taxon>
    </lineage>
</organism>
<comment type="caution">
    <text evidence="1">The sequence shown here is derived from an EMBL/GenBank/DDBJ whole genome shotgun (WGS) entry which is preliminary data.</text>
</comment>
<dbReference type="GeneID" id="93300936"/>
<dbReference type="Gene3D" id="1.10.287.1080">
    <property type="entry name" value="MazG-like"/>
    <property type="match status" value="1"/>
</dbReference>
<proteinExistence type="predicted"/>
<protein>
    <submittedName>
        <fullName evidence="2">Nucleotide pyrophosphohydrolase</fullName>
    </submittedName>
</protein>
<dbReference type="SUPFAM" id="SSF101386">
    <property type="entry name" value="all-alpha NTP pyrophosphatases"/>
    <property type="match status" value="1"/>
</dbReference>
<dbReference type="PATRIC" id="fig|1432052.3.peg.2137"/>
<accession>A0A1E3ARJ7</accession>
<dbReference type="GO" id="GO:0016787">
    <property type="term" value="F:hydrolase activity"/>
    <property type="evidence" value="ECO:0007669"/>
    <property type="project" value="UniProtKB-KW"/>
</dbReference>
<dbReference type="Proteomes" id="UP000095003">
    <property type="component" value="Unassembled WGS sequence"/>
</dbReference>
<evidence type="ECO:0000313" key="1">
    <source>
        <dbReference type="EMBL" id="ODM11339.1"/>
    </source>
</evidence>
<sequence>MSEFGFQEMQDIQKELQEKYKERWGGLSPEKGRDSLLWMMIEAGEVADIIKKQGDAKITGDEQVRNHFIEELCDVLMYLNDVMLCYSISPEELAQIYREKHERNMKRW</sequence>